<evidence type="ECO:0000313" key="2">
    <source>
        <dbReference type="Proteomes" id="UP001380953"/>
    </source>
</evidence>
<comment type="caution">
    <text evidence="1">The sequence shown here is derived from an EMBL/GenBank/DDBJ whole genome shotgun (WGS) entry which is preliminary data.</text>
</comment>
<sequence length="455" mass="49393">MSSKTPNINLHKADKVADADQTFNIDTLLNENWDKLDTAIGEMRTEIGEIEPEIPDASTTQKGLVQLDDTTSSTSKGKAATADAVRRAKDEATWAAVGVKDTRNVNAAPSTYVQGLTREFKVGAAIGLDGQTHVLLETHKPWMDVSGGVVHQIGFGGTTGTLYRRTGKEDATGWNGWVEQIHSGYPWQKHKLTEDNGLSLIISGQNLNDIKKVGFYNGSSVVNAPNTDWYHFEVQVHPNTKDYYIVQIARNMFTNTYQQRICTANSWGPWTEDLFQSVANGKASLKTAISGKGGTVSQAGSTPTFAELVTGVNSVQRAERFSGGLQYGAEVASGSSTTIATLPTISRYLSLVGLRNPGIYIYTNYNAAGYINLYLFDSAGTSIFLFQTVNAGQGMTALFIDATQRTVQFRFATNADMAGAVVPANFRFDGPIRIVVVNNSQAPGRWQGDWIGIYG</sequence>
<keyword evidence="2" id="KW-1185">Reference proteome</keyword>
<accession>A0ACC6PI52</accession>
<protein>
    <submittedName>
        <fullName evidence="1">Pyocin knob domain-containing protein</fullName>
    </submittedName>
</protein>
<dbReference type="EMBL" id="JBBKAR010000056">
    <property type="protein sequence ID" value="MEJ8306596.1"/>
    <property type="molecule type" value="Genomic_DNA"/>
</dbReference>
<evidence type="ECO:0000313" key="1">
    <source>
        <dbReference type="EMBL" id="MEJ8306596.1"/>
    </source>
</evidence>
<reference evidence="1" key="1">
    <citation type="submission" date="2024-03" db="EMBL/GenBank/DDBJ databases">
        <title>Whole genome sequecning of epiphytes from Marcgravia umbellata leaves.</title>
        <authorList>
            <person name="Kumar G."/>
            <person name="Savka M.A."/>
        </authorList>
    </citation>
    <scope>NUCLEOTIDE SEQUENCE</scope>
    <source>
        <strain evidence="1">RIT_BL5</strain>
    </source>
</reference>
<name>A0ACC6PI52_9BACL</name>
<dbReference type="Proteomes" id="UP001380953">
    <property type="component" value="Unassembled WGS sequence"/>
</dbReference>
<gene>
    <name evidence="1" type="ORF">WKI47_22025</name>
</gene>
<organism evidence="1 2">
    <name type="scientific">Saccharibacillus sacchari</name>
    <dbReference type="NCBI Taxonomy" id="456493"/>
    <lineage>
        <taxon>Bacteria</taxon>
        <taxon>Bacillati</taxon>
        <taxon>Bacillota</taxon>
        <taxon>Bacilli</taxon>
        <taxon>Bacillales</taxon>
        <taxon>Paenibacillaceae</taxon>
        <taxon>Saccharibacillus</taxon>
    </lineage>
</organism>
<proteinExistence type="predicted"/>